<dbReference type="EMBL" id="JN987527">
    <property type="protein sequence ID" value="AET50750.1"/>
    <property type="molecule type" value="mRNA"/>
</dbReference>
<name>H9B9U0_EIMTE</name>
<sequence length="73" mass="8288">MLVSSMRMTAVLVVVRSAQHFWTHVCRASLARLQFTGYKCNMLSRYGLITHFCQSGAATCQSPCDRAAYLVWR</sequence>
<reference evidence="1" key="1">
    <citation type="journal article" date="2012" name="BMC Genomics">
        <title>Characterisation of full-length cDNA sequences provides insights into the Eimeria tenella transcriptome.</title>
        <authorList>
            <person name="Amiruddin N."/>
            <person name="Lee X.W."/>
            <person name="Blake D.P."/>
            <person name="Suzuki Y."/>
            <person name="Tay Y.L."/>
            <person name="Lim L.S."/>
            <person name="Tomley F.M."/>
            <person name="Watanabe J."/>
            <person name="Sugimoto C."/>
            <person name="Wan K.L."/>
        </authorList>
    </citation>
    <scope>NUCLEOTIDE SEQUENCE</scope>
    <source>
        <strain evidence="1">Houghton</strain>
    </source>
</reference>
<protein>
    <submittedName>
        <fullName evidence="1">Uncharacterized protein</fullName>
    </submittedName>
</protein>
<evidence type="ECO:0000313" key="1">
    <source>
        <dbReference type="EMBL" id="AET50750.1"/>
    </source>
</evidence>
<proteinExistence type="evidence at transcript level"/>
<dbReference type="AlphaFoldDB" id="H9B9U0"/>
<accession>H9B9U0</accession>
<organism evidence="1">
    <name type="scientific">Eimeria tenella</name>
    <name type="common">Coccidian parasite</name>
    <dbReference type="NCBI Taxonomy" id="5802"/>
    <lineage>
        <taxon>Eukaryota</taxon>
        <taxon>Sar</taxon>
        <taxon>Alveolata</taxon>
        <taxon>Apicomplexa</taxon>
        <taxon>Conoidasida</taxon>
        <taxon>Coccidia</taxon>
        <taxon>Eucoccidiorida</taxon>
        <taxon>Eimeriorina</taxon>
        <taxon>Eimeriidae</taxon>
        <taxon>Eimeria</taxon>
    </lineage>
</organism>